<dbReference type="Gene3D" id="1.10.1740.10">
    <property type="match status" value="1"/>
</dbReference>
<comment type="caution">
    <text evidence="8">The sequence shown here is derived from an EMBL/GenBank/DDBJ whole genome shotgun (WGS) entry which is preliminary data.</text>
</comment>
<dbReference type="InterPro" id="IPR036388">
    <property type="entry name" value="WH-like_DNA-bd_sf"/>
</dbReference>
<evidence type="ECO:0000313" key="8">
    <source>
        <dbReference type="EMBL" id="MBR9971796.1"/>
    </source>
</evidence>
<feature type="region of interest" description="Disordered" evidence="6">
    <location>
        <begin position="86"/>
        <end position="105"/>
    </location>
</feature>
<dbReference type="InterPro" id="IPR013325">
    <property type="entry name" value="RNA_pol_sigma_r2"/>
</dbReference>
<dbReference type="PANTHER" id="PTHR43133:SF8">
    <property type="entry name" value="RNA POLYMERASE SIGMA FACTOR HI_1459-RELATED"/>
    <property type="match status" value="1"/>
</dbReference>
<evidence type="ECO:0000256" key="1">
    <source>
        <dbReference type="ARBA" id="ARBA00010641"/>
    </source>
</evidence>
<dbReference type="Pfam" id="PF04542">
    <property type="entry name" value="Sigma70_r2"/>
    <property type="match status" value="1"/>
</dbReference>
<feature type="compositionally biased region" description="Basic and acidic residues" evidence="6">
    <location>
        <begin position="86"/>
        <end position="97"/>
    </location>
</feature>
<keyword evidence="2" id="KW-0805">Transcription regulation</keyword>
<evidence type="ECO:0000313" key="9">
    <source>
        <dbReference type="Proteomes" id="UP000680714"/>
    </source>
</evidence>
<protein>
    <submittedName>
        <fullName evidence="8">Sigma-70 family RNA polymerase sigma factor</fullName>
    </submittedName>
</protein>
<proteinExistence type="inferred from homology"/>
<evidence type="ECO:0000256" key="6">
    <source>
        <dbReference type="SAM" id="MobiDB-lite"/>
    </source>
</evidence>
<accession>A0ABS5IBJ1</accession>
<name>A0ABS5IBJ1_9PROT</name>
<dbReference type="InterPro" id="IPR039425">
    <property type="entry name" value="RNA_pol_sigma-70-like"/>
</dbReference>
<keyword evidence="3" id="KW-0731">Sigma factor</keyword>
<dbReference type="InterPro" id="IPR014284">
    <property type="entry name" value="RNA_pol_sigma-70_dom"/>
</dbReference>
<keyword evidence="4" id="KW-0238">DNA-binding</keyword>
<dbReference type="SUPFAM" id="SSF88946">
    <property type="entry name" value="Sigma2 domain of RNA polymerase sigma factors"/>
    <property type="match status" value="1"/>
</dbReference>
<dbReference type="NCBIfam" id="TIGR02937">
    <property type="entry name" value="sigma70-ECF"/>
    <property type="match status" value="1"/>
</dbReference>
<evidence type="ECO:0000256" key="4">
    <source>
        <dbReference type="ARBA" id="ARBA00023125"/>
    </source>
</evidence>
<keyword evidence="5" id="KW-0804">Transcription</keyword>
<evidence type="ECO:0000256" key="2">
    <source>
        <dbReference type="ARBA" id="ARBA00023015"/>
    </source>
</evidence>
<evidence type="ECO:0000259" key="7">
    <source>
        <dbReference type="Pfam" id="PF04542"/>
    </source>
</evidence>
<gene>
    <name evidence="8" type="ORF">KEC16_08710</name>
</gene>
<dbReference type="InterPro" id="IPR007627">
    <property type="entry name" value="RNA_pol_sigma70_r2"/>
</dbReference>
<dbReference type="Gene3D" id="1.10.10.10">
    <property type="entry name" value="Winged helix-like DNA-binding domain superfamily/Winged helix DNA-binding domain"/>
    <property type="match status" value="1"/>
</dbReference>
<evidence type="ECO:0000256" key="3">
    <source>
        <dbReference type="ARBA" id="ARBA00023082"/>
    </source>
</evidence>
<dbReference type="RefSeq" id="WP_211547911.1">
    <property type="nucleotide sequence ID" value="NZ_JAGTUF010000006.1"/>
</dbReference>
<organism evidence="8 9">
    <name type="scientific">Magnetospirillum sulfuroxidans</name>
    <dbReference type="NCBI Taxonomy" id="611300"/>
    <lineage>
        <taxon>Bacteria</taxon>
        <taxon>Pseudomonadati</taxon>
        <taxon>Pseudomonadota</taxon>
        <taxon>Alphaproteobacteria</taxon>
        <taxon>Rhodospirillales</taxon>
        <taxon>Rhodospirillaceae</taxon>
        <taxon>Magnetospirillum</taxon>
    </lineage>
</organism>
<evidence type="ECO:0000256" key="5">
    <source>
        <dbReference type="ARBA" id="ARBA00023163"/>
    </source>
</evidence>
<reference evidence="8 9" key="1">
    <citation type="submission" date="2021-04" db="EMBL/GenBank/DDBJ databases">
        <title>Magnetospirillum sulfuroxidans sp. nov., a facultative chemolithoautotrophic sulfur-oxidizing alphaproteobacterium isolated from freshwater sediment and proposals for Paramagetospirillum gen. nov., and Magnetospirillaceae fam. nov.</title>
        <authorList>
            <person name="Koziaeva V."/>
            <person name="Geelhoed J.S."/>
            <person name="Sorokin D.Y."/>
            <person name="Grouzdev D.S."/>
        </authorList>
    </citation>
    <scope>NUCLEOTIDE SEQUENCE [LARGE SCALE GENOMIC DNA]</scope>
    <source>
        <strain evidence="8 9">J10</strain>
    </source>
</reference>
<keyword evidence="9" id="KW-1185">Reference proteome</keyword>
<dbReference type="InterPro" id="IPR013324">
    <property type="entry name" value="RNA_pol_sigma_r3/r4-like"/>
</dbReference>
<comment type="similarity">
    <text evidence="1">Belongs to the sigma-70 factor family. ECF subfamily.</text>
</comment>
<dbReference type="Proteomes" id="UP000680714">
    <property type="component" value="Unassembled WGS sequence"/>
</dbReference>
<dbReference type="SUPFAM" id="SSF88659">
    <property type="entry name" value="Sigma3 and sigma4 domains of RNA polymerase sigma factors"/>
    <property type="match status" value="1"/>
</dbReference>
<feature type="domain" description="RNA polymerase sigma-70 region 2" evidence="7">
    <location>
        <begin position="16"/>
        <end position="85"/>
    </location>
</feature>
<sequence length="176" mass="20113">MPPDHNGGRQRLTATITRERDKITRLVRARLGRFSELDAEDVVSDAVLRLLERADLLAEVENLTAYLFRAVGNSLTDLLRRHRRTEELSPDQEDRAPGPDQNAQHQQWRDLLEAALAQLSLAEREVWVAVEVEGYTFRELAEQWGQPIGTLLSRKNRAEKTLKRLLADPNQEGKTP</sequence>
<dbReference type="PANTHER" id="PTHR43133">
    <property type="entry name" value="RNA POLYMERASE ECF-TYPE SIGMA FACTO"/>
    <property type="match status" value="1"/>
</dbReference>
<dbReference type="EMBL" id="JAGTUF010000006">
    <property type="protein sequence ID" value="MBR9971796.1"/>
    <property type="molecule type" value="Genomic_DNA"/>
</dbReference>